<organism evidence="4 5">
    <name type="scientific">Edwardsiella anguillarum ET080813</name>
    <dbReference type="NCBI Taxonomy" id="667120"/>
    <lineage>
        <taxon>Bacteria</taxon>
        <taxon>Pseudomonadati</taxon>
        <taxon>Pseudomonadota</taxon>
        <taxon>Gammaproteobacteria</taxon>
        <taxon>Enterobacterales</taxon>
        <taxon>Hafniaceae</taxon>
        <taxon>Edwardsiella</taxon>
    </lineage>
</organism>
<proteinExistence type="predicted"/>
<accession>A0A076LPC9</accession>
<dbReference type="Gene3D" id="3.30.1660.10">
    <property type="entry name" value="Flavin-binding protein dodecin"/>
    <property type="match status" value="1"/>
</dbReference>
<dbReference type="RefSeq" id="WP_034162933.1">
    <property type="nucleotide sequence ID" value="NZ_CP006664.1"/>
</dbReference>
<reference evidence="4 5" key="1">
    <citation type="journal article" date="2012" name="PLoS ONE">
        <title>Edwardsiella comparative phylogenomics reveal the new intra/inter-species taxonomic relationships, virulence evolution and niche adaptation mechanisms.</title>
        <authorList>
            <person name="Yang M."/>
            <person name="Lv Y."/>
            <person name="Xiao J."/>
            <person name="Wu H."/>
            <person name="Zheng H."/>
            <person name="Liu Q."/>
            <person name="Zhang Y."/>
            <person name="Wang Q."/>
        </authorList>
    </citation>
    <scope>NUCLEOTIDE SEQUENCE [LARGE SCALE GENOMIC DNA]</scope>
    <source>
        <strain evidence="5">080813</strain>
    </source>
</reference>
<gene>
    <name evidence="4" type="ORF">ETEE_2118</name>
</gene>
<sequence length="103" mass="11387">MKTCKLTLTILLTLLLGACSVMDGKPMPPPPPIAGHAQELRRNQTEGLSKMWNISASVYGSPMNVQEVIQQRADAAGARYYYIVMLQETGVPGQWYSVATLYR</sequence>
<dbReference type="PANTHER" id="PTHR34156:SF11">
    <property type="entry name" value="LIPOPROTEIN BSMA"/>
    <property type="match status" value="1"/>
</dbReference>
<evidence type="ECO:0000259" key="3">
    <source>
        <dbReference type="Pfam" id="PF07338"/>
    </source>
</evidence>
<keyword evidence="1 2" id="KW-0732">Signal</keyword>
<dbReference type="PANTHER" id="PTHR34156">
    <property type="entry name" value="OUTER MEMBRANE PROTEIN-RELATED-RELATED"/>
    <property type="match status" value="1"/>
</dbReference>
<dbReference type="KEGG" id="ete:ETEE_2118"/>
<dbReference type="Pfam" id="PF07338">
    <property type="entry name" value="YdgH_BhsA-like"/>
    <property type="match status" value="1"/>
</dbReference>
<dbReference type="SUPFAM" id="SSF159871">
    <property type="entry name" value="YdgH-like"/>
    <property type="match status" value="1"/>
</dbReference>
<dbReference type="InterPro" id="IPR010854">
    <property type="entry name" value="YdgH/BhsA/McbA-like_dom"/>
</dbReference>
<dbReference type="Proteomes" id="UP000028681">
    <property type="component" value="Chromosome"/>
</dbReference>
<dbReference type="PROSITE" id="PS51257">
    <property type="entry name" value="PROKAR_LIPOPROTEIN"/>
    <property type="match status" value="1"/>
</dbReference>
<dbReference type="NCBIfam" id="NF011433">
    <property type="entry name" value="PRK14864.1"/>
    <property type="match status" value="1"/>
</dbReference>
<evidence type="ECO:0000256" key="1">
    <source>
        <dbReference type="ARBA" id="ARBA00022729"/>
    </source>
</evidence>
<feature type="domain" description="YdgH/BhsA/McbA-like" evidence="3">
    <location>
        <begin position="53"/>
        <end position="103"/>
    </location>
</feature>
<dbReference type="GeneID" id="33939717"/>
<dbReference type="EMBL" id="CP006664">
    <property type="protein sequence ID" value="AIJ08562.1"/>
    <property type="molecule type" value="Genomic_DNA"/>
</dbReference>
<evidence type="ECO:0000313" key="5">
    <source>
        <dbReference type="Proteomes" id="UP000028681"/>
    </source>
</evidence>
<protein>
    <submittedName>
        <fullName evidence="4">Putative exported protein</fullName>
    </submittedName>
</protein>
<dbReference type="AlphaFoldDB" id="A0A076LPC9"/>
<dbReference type="InterPro" id="IPR036275">
    <property type="entry name" value="YdgH-like_sf"/>
</dbReference>
<feature type="signal peptide" evidence="2">
    <location>
        <begin position="1"/>
        <end position="23"/>
    </location>
</feature>
<dbReference type="InterPro" id="IPR025543">
    <property type="entry name" value="Dodecin-like"/>
</dbReference>
<dbReference type="InterPro" id="IPR051096">
    <property type="entry name" value="BhsA/McbA_stress_biofilm_assoc"/>
</dbReference>
<name>A0A076LPC9_9GAMM</name>
<dbReference type="HOGENOM" id="CLU_144052_1_0_6"/>
<evidence type="ECO:0000313" key="4">
    <source>
        <dbReference type="EMBL" id="AIJ08562.1"/>
    </source>
</evidence>
<feature type="chain" id="PRO_5001714711" evidence="2">
    <location>
        <begin position="24"/>
        <end position="103"/>
    </location>
</feature>
<evidence type="ECO:0000256" key="2">
    <source>
        <dbReference type="SAM" id="SignalP"/>
    </source>
</evidence>